<evidence type="ECO:0000256" key="3">
    <source>
        <dbReference type="ARBA" id="ARBA00012211"/>
    </source>
</evidence>
<evidence type="ECO:0000259" key="18">
    <source>
        <dbReference type="Pfam" id="PF08245"/>
    </source>
</evidence>
<dbReference type="SUPFAM" id="SSF53623">
    <property type="entry name" value="MurD-like peptide ligases, catalytic domain"/>
    <property type="match status" value="1"/>
</dbReference>
<proteinExistence type="inferred from homology"/>
<evidence type="ECO:0000259" key="16">
    <source>
        <dbReference type="Pfam" id="PF01225"/>
    </source>
</evidence>
<comment type="subcellular location">
    <subcellularLocation>
        <location evidence="1 14">Cytoplasm</location>
    </subcellularLocation>
</comment>
<dbReference type="PANTHER" id="PTHR43445:SF3">
    <property type="entry name" value="UDP-N-ACETYLMURAMATE--L-ALANINE LIGASE"/>
    <property type="match status" value="1"/>
</dbReference>
<feature type="binding site" evidence="14">
    <location>
        <begin position="123"/>
        <end position="129"/>
    </location>
    <ligand>
        <name>ATP</name>
        <dbReference type="ChEBI" id="CHEBI:30616"/>
    </ligand>
</feature>
<dbReference type="Pfam" id="PF08245">
    <property type="entry name" value="Mur_ligase_M"/>
    <property type="match status" value="1"/>
</dbReference>
<evidence type="ECO:0000256" key="1">
    <source>
        <dbReference type="ARBA" id="ARBA00004496"/>
    </source>
</evidence>
<evidence type="ECO:0000256" key="7">
    <source>
        <dbReference type="ARBA" id="ARBA00022741"/>
    </source>
</evidence>
<feature type="domain" description="Mur ligase central" evidence="18">
    <location>
        <begin position="121"/>
        <end position="304"/>
    </location>
</feature>
<comment type="caution">
    <text evidence="19">The sequence shown here is derived from an EMBL/GenBank/DDBJ whole genome shotgun (WGS) entry which is preliminary data.</text>
</comment>
<evidence type="ECO:0000256" key="9">
    <source>
        <dbReference type="ARBA" id="ARBA00022960"/>
    </source>
</evidence>
<evidence type="ECO:0000313" key="20">
    <source>
        <dbReference type="Proteomes" id="UP001500631"/>
    </source>
</evidence>
<keyword evidence="15" id="KW-0472">Membrane</keyword>
<evidence type="ECO:0000256" key="4">
    <source>
        <dbReference type="ARBA" id="ARBA00022490"/>
    </source>
</evidence>
<protein>
    <recommendedName>
        <fullName evidence="3 14">UDP-N-acetylmuramate--L-alanine ligase</fullName>
        <ecNumber evidence="3 14">6.3.2.8</ecNumber>
    </recommendedName>
    <alternativeName>
        <fullName evidence="14">UDP-N-acetylmuramoyl-L-alanine synthetase</fullName>
    </alternativeName>
</protein>
<keyword evidence="11 14" id="KW-0131">Cell cycle</keyword>
<evidence type="ECO:0000256" key="10">
    <source>
        <dbReference type="ARBA" id="ARBA00022984"/>
    </source>
</evidence>
<sequence length="477" mass="51704">MTQTMHYKRAGNMRRINRIHFIGIGGSGMCGIAEVCLNLGYEVTGSDISLSSTVEHLIALGALVKIGHDAAYVDGADVIVVSTAVQSDNPEVVTAKSAGIPIIARAQMLGELMRFHYGIAVAGTHGKTTTTSLLASILEEAGLDPTFVVGGRVNKANTNNISSSQLGLGEYFVAEADESDASFLHLRPMAAIVTNIDKDHMSTYAGDFETLKKTFLDFLHHLPFYGLVVLCIDNPGIRQILPDLQRPFLTYGESEDSDFQLLKYRSDKLNTEFMVKTPFGISEFTVALPGKHSALNSIAAMAIATDLGVSAPAIRRGLMKFKGVGRRFQLHPDVPLAAGGTVSVMEDYGHHPTEIQSVMNALTEAYPKKRIVLVFQPHRYSRTEELFAEFVEVLKEYPNMILTNIYPAGEKPIDGISAEKLIEAIEAVSGHKICLAQELSDIRSCYQSMAQDNDLVVMMGAGSIGSVAANFYKGGPL</sequence>
<dbReference type="InterPro" id="IPR000713">
    <property type="entry name" value="Mur_ligase_N"/>
</dbReference>
<feature type="transmembrane region" description="Helical" evidence="15">
    <location>
        <begin position="21"/>
        <end position="41"/>
    </location>
</feature>
<organism evidence="19 20">
    <name type="scientific">Wohlfahrtiimonas larvae</name>
    <dbReference type="NCBI Taxonomy" id="1157986"/>
    <lineage>
        <taxon>Bacteria</taxon>
        <taxon>Pseudomonadati</taxon>
        <taxon>Pseudomonadota</taxon>
        <taxon>Gammaproteobacteria</taxon>
        <taxon>Cardiobacteriales</taxon>
        <taxon>Ignatzschineriaceae</taxon>
        <taxon>Wohlfahrtiimonas</taxon>
    </lineage>
</organism>
<dbReference type="PANTHER" id="PTHR43445">
    <property type="entry name" value="UDP-N-ACETYLMURAMATE--L-ALANINE LIGASE-RELATED"/>
    <property type="match status" value="1"/>
</dbReference>
<dbReference type="InterPro" id="IPR036615">
    <property type="entry name" value="Mur_ligase_C_dom_sf"/>
</dbReference>
<keyword evidence="10 14" id="KW-0573">Peptidoglycan synthesis</keyword>
<evidence type="ECO:0000256" key="8">
    <source>
        <dbReference type="ARBA" id="ARBA00022840"/>
    </source>
</evidence>
<dbReference type="NCBIfam" id="TIGR01082">
    <property type="entry name" value="murC"/>
    <property type="match status" value="1"/>
</dbReference>
<dbReference type="EMBL" id="BAABKE010000003">
    <property type="protein sequence ID" value="GAA5098604.1"/>
    <property type="molecule type" value="Genomic_DNA"/>
</dbReference>
<keyword evidence="15" id="KW-0812">Transmembrane</keyword>
<dbReference type="SUPFAM" id="SSF53244">
    <property type="entry name" value="MurD-like peptide ligases, peptide-binding domain"/>
    <property type="match status" value="1"/>
</dbReference>
<name>A0ABP9MLR1_9GAMM</name>
<dbReference type="GO" id="GO:0016874">
    <property type="term" value="F:ligase activity"/>
    <property type="evidence" value="ECO:0007669"/>
    <property type="project" value="UniProtKB-KW"/>
</dbReference>
<evidence type="ECO:0000256" key="2">
    <source>
        <dbReference type="ARBA" id="ARBA00004752"/>
    </source>
</evidence>
<comment type="function">
    <text evidence="14">Cell wall formation.</text>
</comment>
<evidence type="ECO:0000256" key="6">
    <source>
        <dbReference type="ARBA" id="ARBA00022618"/>
    </source>
</evidence>
<dbReference type="Pfam" id="PF01225">
    <property type="entry name" value="Mur_ligase"/>
    <property type="match status" value="1"/>
</dbReference>
<evidence type="ECO:0000256" key="15">
    <source>
        <dbReference type="SAM" id="Phobius"/>
    </source>
</evidence>
<evidence type="ECO:0000259" key="17">
    <source>
        <dbReference type="Pfam" id="PF02875"/>
    </source>
</evidence>
<evidence type="ECO:0000256" key="5">
    <source>
        <dbReference type="ARBA" id="ARBA00022598"/>
    </source>
</evidence>
<dbReference type="SUPFAM" id="SSF51984">
    <property type="entry name" value="MurCD N-terminal domain"/>
    <property type="match status" value="1"/>
</dbReference>
<evidence type="ECO:0000256" key="11">
    <source>
        <dbReference type="ARBA" id="ARBA00023306"/>
    </source>
</evidence>
<keyword evidence="5 14" id="KW-0436">Ligase</keyword>
<keyword evidence="7 14" id="KW-0547">Nucleotide-binding</keyword>
<evidence type="ECO:0000256" key="13">
    <source>
        <dbReference type="ARBA" id="ARBA00047833"/>
    </source>
</evidence>
<keyword evidence="12 14" id="KW-0961">Cell wall biogenesis/degradation</keyword>
<keyword evidence="4 14" id="KW-0963">Cytoplasm</keyword>
<dbReference type="Proteomes" id="UP001500631">
    <property type="component" value="Unassembled WGS sequence"/>
</dbReference>
<dbReference type="InterPro" id="IPR050061">
    <property type="entry name" value="MurCDEF_pg_biosynth"/>
</dbReference>
<feature type="domain" description="Mur ligase N-terminal catalytic" evidence="16">
    <location>
        <begin position="18"/>
        <end position="117"/>
    </location>
</feature>
<accession>A0ABP9MLR1</accession>
<evidence type="ECO:0000256" key="14">
    <source>
        <dbReference type="HAMAP-Rule" id="MF_00046"/>
    </source>
</evidence>
<comment type="pathway">
    <text evidence="2 14">Cell wall biogenesis; peptidoglycan biosynthesis.</text>
</comment>
<keyword evidence="9 14" id="KW-0133">Cell shape</keyword>
<dbReference type="InterPro" id="IPR036565">
    <property type="entry name" value="Mur-like_cat_sf"/>
</dbReference>
<dbReference type="Gene3D" id="3.90.190.20">
    <property type="entry name" value="Mur ligase, C-terminal domain"/>
    <property type="match status" value="1"/>
</dbReference>
<keyword evidence="8 14" id="KW-0067">ATP-binding</keyword>
<keyword evidence="15" id="KW-1133">Transmembrane helix</keyword>
<evidence type="ECO:0000256" key="12">
    <source>
        <dbReference type="ARBA" id="ARBA00023316"/>
    </source>
</evidence>
<comment type="catalytic activity">
    <reaction evidence="13 14">
        <text>UDP-N-acetyl-alpha-D-muramate + L-alanine + ATP = UDP-N-acetyl-alpha-D-muramoyl-L-alanine + ADP + phosphate + H(+)</text>
        <dbReference type="Rhea" id="RHEA:23372"/>
        <dbReference type="ChEBI" id="CHEBI:15378"/>
        <dbReference type="ChEBI" id="CHEBI:30616"/>
        <dbReference type="ChEBI" id="CHEBI:43474"/>
        <dbReference type="ChEBI" id="CHEBI:57972"/>
        <dbReference type="ChEBI" id="CHEBI:70757"/>
        <dbReference type="ChEBI" id="CHEBI:83898"/>
        <dbReference type="ChEBI" id="CHEBI:456216"/>
        <dbReference type="EC" id="6.3.2.8"/>
    </reaction>
</comment>
<dbReference type="Gene3D" id="3.40.1190.10">
    <property type="entry name" value="Mur-like, catalytic domain"/>
    <property type="match status" value="1"/>
</dbReference>
<dbReference type="EC" id="6.3.2.8" evidence="3 14"/>
<keyword evidence="6 14" id="KW-0132">Cell division</keyword>
<dbReference type="InterPro" id="IPR005758">
    <property type="entry name" value="UDP-N-AcMur_Ala_ligase_MurC"/>
</dbReference>
<keyword evidence="20" id="KW-1185">Reference proteome</keyword>
<dbReference type="InterPro" id="IPR004101">
    <property type="entry name" value="Mur_ligase_C"/>
</dbReference>
<feature type="domain" description="Mur ligase C-terminal" evidence="17">
    <location>
        <begin position="326"/>
        <end position="462"/>
    </location>
</feature>
<gene>
    <name evidence="14 19" type="primary">murC</name>
    <name evidence="19" type="ORF">GCM10023338_11270</name>
</gene>
<comment type="similarity">
    <text evidence="14">Belongs to the MurCDEF family.</text>
</comment>
<dbReference type="Pfam" id="PF02875">
    <property type="entry name" value="Mur_ligase_C"/>
    <property type="match status" value="1"/>
</dbReference>
<dbReference type="InterPro" id="IPR013221">
    <property type="entry name" value="Mur_ligase_cen"/>
</dbReference>
<evidence type="ECO:0000313" key="19">
    <source>
        <dbReference type="EMBL" id="GAA5098604.1"/>
    </source>
</evidence>
<reference evidence="20" key="1">
    <citation type="journal article" date="2019" name="Int. J. Syst. Evol. Microbiol.">
        <title>The Global Catalogue of Microorganisms (GCM) 10K type strain sequencing project: providing services to taxonomists for standard genome sequencing and annotation.</title>
        <authorList>
            <consortium name="The Broad Institute Genomics Platform"/>
            <consortium name="The Broad Institute Genome Sequencing Center for Infectious Disease"/>
            <person name="Wu L."/>
            <person name="Ma J."/>
        </authorList>
    </citation>
    <scope>NUCLEOTIDE SEQUENCE [LARGE SCALE GENOMIC DNA]</scope>
    <source>
        <strain evidence="20">JCM 18424</strain>
    </source>
</reference>
<dbReference type="Gene3D" id="3.40.50.720">
    <property type="entry name" value="NAD(P)-binding Rossmann-like Domain"/>
    <property type="match status" value="1"/>
</dbReference>
<dbReference type="HAMAP" id="MF_00046">
    <property type="entry name" value="MurC"/>
    <property type="match status" value="1"/>
</dbReference>